<keyword evidence="1" id="KW-0812">Transmembrane</keyword>
<protein>
    <submittedName>
        <fullName evidence="2">Uncharacterized protein</fullName>
    </submittedName>
</protein>
<evidence type="ECO:0000256" key="1">
    <source>
        <dbReference type="SAM" id="Phobius"/>
    </source>
</evidence>
<reference evidence="2" key="1">
    <citation type="submission" date="2016-04" db="EMBL/GenBank/DDBJ databases">
        <authorList>
            <person name="Evans L.H."/>
            <person name="Alamgir A."/>
            <person name="Owens N."/>
            <person name="Weber N.D."/>
            <person name="Virtaneva K."/>
            <person name="Barbian K."/>
            <person name="Babar A."/>
            <person name="Rosenke K."/>
        </authorList>
    </citation>
    <scope>NUCLEOTIDE SEQUENCE</scope>
    <source>
        <strain evidence="2">92-2</strain>
    </source>
</reference>
<evidence type="ECO:0000313" key="2">
    <source>
        <dbReference type="EMBL" id="SBW05107.1"/>
    </source>
</evidence>
<organism evidence="2">
    <name type="scientific">uncultured Desulfovibrio sp</name>
    <dbReference type="NCBI Taxonomy" id="167968"/>
    <lineage>
        <taxon>Bacteria</taxon>
        <taxon>Pseudomonadati</taxon>
        <taxon>Thermodesulfobacteriota</taxon>
        <taxon>Desulfovibrionia</taxon>
        <taxon>Desulfovibrionales</taxon>
        <taxon>Desulfovibrionaceae</taxon>
        <taxon>Desulfovibrio</taxon>
        <taxon>environmental samples</taxon>
    </lineage>
</organism>
<keyword evidence="1" id="KW-1133">Transmembrane helix</keyword>
<dbReference type="EMBL" id="FLUP01000001">
    <property type="protein sequence ID" value="SBW05107.1"/>
    <property type="molecule type" value="Genomic_DNA"/>
</dbReference>
<gene>
    <name evidence="2" type="ORF">KM92DES2_12011</name>
</gene>
<feature type="transmembrane region" description="Helical" evidence="1">
    <location>
        <begin position="146"/>
        <end position="166"/>
    </location>
</feature>
<feature type="transmembrane region" description="Helical" evidence="1">
    <location>
        <begin position="186"/>
        <end position="202"/>
    </location>
</feature>
<dbReference type="AlphaFoldDB" id="A0A212K0B0"/>
<accession>A0A212K0B0</accession>
<proteinExistence type="predicted"/>
<keyword evidence="1" id="KW-0472">Membrane</keyword>
<name>A0A212K0B0_9BACT</name>
<dbReference type="RefSeq" id="WP_227118048.1">
    <property type="nucleotide sequence ID" value="NZ_LT598928.1"/>
</dbReference>
<sequence length="234" mass="25218">MDFTVEGKVFRARAIEAHVLAVAPWQASVPDQGIALGGGANLRMPRGRKQWQCAVVRLENGCEVQLPLPDSCPVAVGDCLKLGCLGPACVAEGGDGTALEVYAVSNQTSGWKHDFVDAAALMKRCGVSRVTEYDLESYPLKKVCKVSAIVFLVGLVCFSFLMHLFTESMDELARRLPEALYMSAKFGGIAALVVAAGGGLYMKSSNDYNRKKKLDSYTQQFEKAMTKALPQASA</sequence>